<dbReference type="PANTHER" id="PTHR33608:SF6">
    <property type="entry name" value="BLL2464 PROTEIN"/>
    <property type="match status" value="1"/>
</dbReference>
<dbReference type="PANTHER" id="PTHR33608">
    <property type="entry name" value="BLL2464 PROTEIN"/>
    <property type="match status" value="1"/>
</dbReference>
<gene>
    <name evidence="2" type="ORF">J2S45_000223</name>
</gene>
<organism evidence="2 3">
    <name type="scientific">Trueperella abortisuis</name>
    <dbReference type="NCBI Taxonomy" id="445930"/>
    <lineage>
        <taxon>Bacteria</taxon>
        <taxon>Bacillati</taxon>
        <taxon>Actinomycetota</taxon>
        <taxon>Actinomycetes</taxon>
        <taxon>Actinomycetales</taxon>
        <taxon>Actinomycetaceae</taxon>
        <taxon>Trueperella</taxon>
    </lineage>
</organism>
<dbReference type="InterPro" id="IPR002881">
    <property type="entry name" value="DUF58"/>
</dbReference>
<sequence>MSGRVRHAATRSALVRAKVALPVIRRASGVFEGQHGSTLTGRGHDFDDLADYVHGDDVADIDWKTSARAGHPIIRRFERETDMFTQLVIDTGAQMGAAAPSGESKAELAMFAADVLGYLAIQRGDRLSVVYGDSAGVRRIPARNGNSHLDFALDAVQERMEAGAGESAVSDMLEELLRVPQPRALLLLVTDEYWPDLPDGRTLRRIRTRHEMVVLRVADMSVAAQGVERMVDHATGSLIPAFLRDDAMLRADLEDERRRAHAFAADLLRSNGVRHVSVASTKEVPSAIVGLLRRHA</sequence>
<feature type="domain" description="DUF58" evidence="1">
    <location>
        <begin position="51"/>
        <end position="259"/>
    </location>
</feature>
<evidence type="ECO:0000259" key="1">
    <source>
        <dbReference type="Pfam" id="PF01882"/>
    </source>
</evidence>
<accession>A0ABT9PFR1</accession>
<evidence type="ECO:0000313" key="2">
    <source>
        <dbReference type="EMBL" id="MDP9831544.1"/>
    </source>
</evidence>
<dbReference type="EMBL" id="JAUSQL010000001">
    <property type="protein sequence ID" value="MDP9831544.1"/>
    <property type="molecule type" value="Genomic_DNA"/>
</dbReference>
<dbReference type="Pfam" id="PF01882">
    <property type="entry name" value="DUF58"/>
    <property type="match status" value="1"/>
</dbReference>
<proteinExistence type="predicted"/>
<keyword evidence="3" id="KW-1185">Reference proteome</keyword>
<dbReference type="Proteomes" id="UP001230145">
    <property type="component" value="Unassembled WGS sequence"/>
</dbReference>
<reference evidence="2 3" key="1">
    <citation type="submission" date="2023-07" db="EMBL/GenBank/DDBJ databases">
        <title>Sequencing the genomes of 1000 actinobacteria strains.</title>
        <authorList>
            <person name="Klenk H.-P."/>
        </authorList>
    </citation>
    <scope>NUCLEOTIDE SEQUENCE [LARGE SCALE GENOMIC DNA]</scope>
    <source>
        <strain evidence="2 3">DSM 19515</strain>
    </source>
</reference>
<name>A0ABT9PFR1_9ACTO</name>
<comment type="caution">
    <text evidence="2">The sequence shown here is derived from an EMBL/GenBank/DDBJ whole genome shotgun (WGS) entry which is preliminary data.</text>
</comment>
<dbReference type="RefSeq" id="WP_296929881.1">
    <property type="nucleotide sequence ID" value="NZ_JAUSQL010000001.1"/>
</dbReference>
<protein>
    <submittedName>
        <fullName evidence="2">Uncharacterized protein (DUF58 family)</fullName>
    </submittedName>
</protein>
<evidence type="ECO:0000313" key="3">
    <source>
        <dbReference type="Proteomes" id="UP001230145"/>
    </source>
</evidence>